<keyword evidence="2" id="KW-0472">Membrane</keyword>
<dbReference type="AlphaFoldDB" id="A0A8T2N302"/>
<protein>
    <submittedName>
        <fullName evidence="3">Uncharacterized protein</fullName>
    </submittedName>
</protein>
<sequence>MDAATKFSQHPVLCVGGHRPPAGRQHIAPPPGHCCDCVQAPVQTPQPGPGRNCAGLQEGPTAAVLTWRHLVGVLVDCHSLLFLLLIFLILPDIVYFLHLPCQDLHHKQNDILQRERERERQKEKETERERRKQARVSAGRSHRLTPAAHTAGQLMMSSNDVSPEGVGEGDQGQGDDVVHHHDDGVSPPDVHVDRGIDGVAIEASLNQICHRDVCRNHHPALPTYRQGMMHGSGSLCTRSATPLPKTNSTTACLVVR</sequence>
<keyword evidence="2" id="KW-0812">Transmembrane</keyword>
<accession>A0A8T2N302</accession>
<evidence type="ECO:0000256" key="1">
    <source>
        <dbReference type="SAM" id="MobiDB-lite"/>
    </source>
</evidence>
<organism evidence="3 4">
    <name type="scientific">Albula glossodonta</name>
    <name type="common">roundjaw bonefish</name>
    <dbReference type="NCBI Taxonomy" id="121402"/>
    <lineage>
        <taxon>Eukaryota</taxon>
        <taxon>Metazoa</taxon>
        <taxon>Chordata</taxon>
        <taxon>Craniata</taxon>
        <taxon>Vertebrata</taxon>
        <taxon>Euteleostomi</taxon>
        <taxon>Actinopterygii</taxon>
        <taxon>Neopterygii</taxon>
        <taxon>Teleostei</taxon>
        <taxon>Albuliformes</taxon>
        <taxon>Albulidae</taxon>
        <taxon>Albula</taxon>
    </lineage>
</organism>
<feature type="compositionally biased region" description="Basic and acidic residues" evidence="1">
    <location>
        <begin position="112"/>
        <end position="130"/>
    </location>
</feature>
<feature type="transmembrane region" description="Helical" evidence="2">
    <location>
        <begin position="80"/>
        <end position="99"/>
    </location>
</feature>
<gene>
    <name evidence="3" type="ORF">JZ751_015509</name>
</gene>
<name>A0A8T2N302_9TELE</name>
<reference evidence="3" key="1">
    <citation type="thesis" date="2021" institute="BYU ScholarsArchive" country="Provo, UT, USA">
        <title>Applications of and Algorithms for Genome Assembly and Genomic Analyses with an Emphasis on Marine Teleosts.</title>
        <authorList>
            <person name="Pickett B.D."/>
        </authorList>
    </citation>
    <scope>NUCLEOTIDE SEQUENCE</scope>
    <source>
        <strain evidence="3">HI-2016</strain>
    </source>
</reference>
<proteinExistence type="predicted"/>
<keyword evidence="4" id="KW-1185">Reference proteome</keyword>
<dbReference type="EMBL" id="JAFBMS010000249">
    <property type="protein sequence ID" value="KAG9332218.1"/>
    <property type="molecule type" value="Genomic_DNA"/>
</dbReference>
<dbReference type="Proteomes" id="UP000824540">
    <property type="component" value="Unassembled WGS sequence"/>
</dbReference>
<evidence type="ECO:0000313" key="4">
    <source>
        <dbReference type="Proteomes" id="UP000824540"/>
    </source>
</evidence>
<evidence type="ECO:0000313" key="3">
    <source>
        <dbReference type="EMBL" id="KAG9332218.1"/>
    </source>
</evidence>
<keyword evidence="2" id="KW-1133">Transmembrane helix</keyword>
<feature type="region of interest" description="Disordered" evidence="1">
    <location>
        <begin position="112"/>
        <end position="179"/>
    </location>
</feature>
<evidence type="ECO:0000256" key="2">
    <source>
        <dbReference type="SAM" id="Phobius"/>
    </source>
</evidence>
<comment type="caution">
    <text evidence="3">The sequence shown here is derived from an EMBL/GenBank/DDBJ whole genome shotgun (WGS) entry which is preliminary data.</text>
</comment>